<dbReference type="EMBL" id="FOVI01000009">
    <property type="protein sequence ID" value="SFN68988.1"/>
    <property type="molecule type" value="Genomic_DNA"/>
</dbReference>
<reference evidence="2" key="1">
    <citation type="submission" date="2016-10" db="EMBL/GenBank/DDBJ databases">
        <authorList>
            <person name="Varghese N."/>
            <person name="Submissions S."/>
        </authorList>
    </citation>
    <scope>NUCLEOTIDE SEQUENCE [LARGE SCALE GENOMIC DNA]</scope>
    <source>
        <strain evidence="2">DS-12</strain>
    </source>
</reference>
<dbReference type="OrthoDB" id="9790826at2"/>
<dbReference type="Proteomes" id="UP000199036">
    <property type="component" value="Unassembled WGS sequence"/>
</dbReference>
<dbReference type="InterPro" id="IPR014984">
    <property type="entry name" value="HopJ"/>
</dbReference>
<dbReference type="InterPro" id="IPR038604">
    <property type="entry name" value="HopJ_sf"/>
</dbReference>
<proteinExistence type="predicted"/>
<dbReference type="AlphaFoldDB" id="A0A1I5B2N3"/>
<dbReference type="Gene3D" id="3.20.160.10">
    <property type="entry name" value="vpa0580 domain like"/>
    <property type="match status" value="1"/>
</dbReference>
<sequence length="105" mass="12106">MELAELQKLSFKEIIAYIDENFDYTASSFKNGALMNAENENQGSAKTLYFAKLNNLSIEDTLKLFAEHYQAVLEDKEGSSHQNIRNFMKFGWKGILFEKEVLQSK</sequence>
<keyword evidence="2" id="KW-1185">Reference proteome</keyword>
<evidence type="ECO:0000313" key="1">
    <source>
        <dbReference type="EMBL" id="SFN68988.1"/>
    </source>
</evidence>
<organism evidence="1 2">
    <name type="scientific">Paenimyroides ummariense</name>
    <dbReference type="NCBI Taxonomy" id="913024"/>
    <lineage>
        <taxon>Bacteria</taxon>
        <taxon>Pseudomonadati</taxon>
        <taxon>Bacteroidota</taxon>
        <taxon>Flavobacteriia</taxon>
        <taxon>Flavobacteriales</taxon>
        <taxon>Flavobacteriaceae</taxon>
        <taxon>Paenimyroides</taxon>
    </lineage>
</organism>
<gene>
    <name evidence="1" type="ORF">SAMN05421741_10940</name>
</gene>
<protein>
    <submittedName>
        <fullName evidence="1">HopJ type III effector protein</fullName>
    </submittedName>
</protein>
<dbReference type="RefSeq" id="WP_091522098.1">
    <property type="nucleotide sequence ID" value="NZ_FOVI01000009.1"/>
</dbReference>
<accession>A0A1I5B2N3</accession>
<evidence type="ECO:0000313" key="2">
    <source>
        <dbReference type="Proteomes" id="UP000199036"/>
    </source>
</evidence>
<dbReference type="Pfam" id="PF08888">
    <property type="entry name" value="HopJ"/>
    <property type="match status" value="1"/>
</dbReference>
<dbReference type="STRING" id="913024.SAMN05421741_10940"/>
<name>A0A1I5B2N3_9FLAO</name>